<keyword evidence="12 15" id="KW-0503">Monooxygenase</keyword>
<organism evidence="17">
    <name type="scientific">Culex tarsalis</name>
    <name type="common">Encephalitis mosquito</name>
    <dbReference type="NCBI Taxonomy" id="7177"/>
    <lineage>
        <taxon>Eukaryota</taxon>
        <taxon>Metazoa</taxon>
        <taxon>Ecdysozoa</taxon>
        <taxon>Arthropoda</taxon>
        <taxon>Hexapoda</taxon>
        <taxon>Insecta</taxon>
        <taxon>Pterygota</taxon>
        <taxon>Neoptera</taxon>
        <taxon>Endopterygota</taxon>
        <taxon>Diptera</taxon>
        <taxon>Nematocera</taxon>
        <taxon>Culicoidea</taxon>
        <taxon>Culicidae</taxon>
        <taxon>Culicinae</taxon>
        <taxon>Culicini</taxon>
        <taxon>Culex</taxon>
        <taxon>Culex</taxon>
    </lineage>
</organism>
<evidence type="ECO:0000256" key="8">
    <source>
        <dbReference type="ARBA" id="ARBA00022824"/>
    </source>
</evidence>
<keyword evidence="7 14" id="KW-0479">Metal-binding</keyword>
<accession>A0A1Q3FTA0</accession>
<evidence type="ECO:0000256" key="5">
    <source>
        <dbReference type="ARBA" id="ARBA00010617"/>
    </source>
</evidence>
<evidence type="ECO:0000256" key="6">
    <source>
        <dbReference type="ARBA" id="ARBA00022617"/>
    </source>
</evidence>
<evidence type="ECO:0000256" key="3">
    <source>
        <dbReference type="ARBA" id="ARBA00004174"/>
    </source>
</evidence>
<comment type="cofactor">
    <cofactor evidence="1 14">
        <name>heme</name>
        <dbReference type="ChEBI" id="CHEBI:30413"/>
    </cofactor>
</comment>
<dbReference type="GO" id="GO:0020037">
    <property type="term" value="F:heme binding"/>
    <property type="evidence" value="ECO:0007669"/>
    <property type="project" value="InterPro"/>
</dbReference>
<dbReference type="GO" id="GO:0005789">
    <property type="term" value="C:endoplasmic reticulum membrane"/>
    <property type="evidence" value="ECO:0007669"/>
    <property type="project" value="UniProtKB-SubCell"/>
</dbReference>
<evidence type="ECO:0000256" key="10">
    <source>
        <dbReference type="ARBA" id="ARBA00023002"/>
    </source>
</evidence>
<dbReference type="PANTHER" id="PTHR24300:SF376">
    <property type="entry name" value="CYTOCHROME P450 15A1"/>
    <property type="match status" value="1"/>
</dbReference>
<proteinExistence type="inferred from homology"/>
<evidence type="ECO:0000256" key="7">
    <source>
        <dbReference type="ARBA" id="ARBA00022723"/>
    </source>
</evidence>
<evidence type="ECO:0000256" key="1">
    <source>
        <dbReference type="ARBA" id="ARBA00001971"/>
    </source>
</evidence>
<evidence type="ECO:0000256" key="13">
    <source>
        <dbReference type="ARBA" id="ARBA00023136"/>
    </source>
</evidence>
<keyword evidence="6 14" id="KW-0349">Heme</keyword>
<evidence type="ECO:0000256" key="14">
    <source>
        <dbReference type="PIRSR" id="PIRSR602401-1"/>
    </source>
</evidence>
<evidence type="ECO:0000256" key="11">
    <source>
        <dbReference type="ARBA" id="ARBA00023004"/>
    </source>
</evidence>
<comment type="function">
    <text evidence="2">May be involved in the metabolism of insect hormones and in the breakdown of synthetic insecticides.</text>
</comment>
<dbReference type="PROSITE" id="PS00086">
    <property type="entry name" value="CYTOCHROME_P450"/>
    <property type="match status" value="1"/>
</dbReference>
<name>A0A1Q3FTA0_CULTA</name>
<dbReference type="GO" id="GO:0016712">
    <property type="term" value="F:oxidoreductase activity, acting on paired donors, with incorporation or reduction of molecular oxygen, reduced flavin or flavoprotein as one donor, and incorporation of one atom of oxygen"/>
    <property type="evidence" value="ECO:0007669"/>
    <property type="project" value="TreeGrafter"/>
</dbReference>
<comment type="similarity">
    <text evidence="5 15">Belongs to the cytochrome P450 family.</text>
</comment>
<evidence type="ECO:0000256" key="2">
    <source>
        <dbReference type="ARBA" id="ARBA00003690"/>
    </source>
</evidence>
<keyword evidence="16" id="KW-0732">Signal</keyword>
<dbReference type="Gene3D" id="1.10.630.10">
    <property type="entry name" value="Cytochrome P450"/>
    <property type="match status" value="1"/>
</dbReference>
<dbReference type="InterPro" id="IPR001128">
    <property type="entry name" value="Cyt_P450"/>
</dbReference>
<dbReference type="PRINTS" id="PR00463">
    <property type="entry name" value="EP450I"/>
</dbReference>
<dbReference type="FunFam" id="1.10.630.10:FF:000238">
    <property type="entry name" value="Cytochrome P450 2A6"/>
    <property type="match status" value="1"/>
</dbReference>
<dbReference type="GO" id="GO:0006805">
    <property type="term" value="P:xenobiotic metabolic process"/>
    <property type="evidence" value="ECO:0007669"/>
    <property type="project" value="TreeGrafter"/>
</dbReference>
<feature type="binding site" description="axial binding residue" evidence="14">
    <location>
        <position position="434"/>
    </location>
    <ligand>
        <name>heme</name>
        <dbReference type="ChEBI" id="CHEBI:30413"/>
    </ligand>
    <ligandPart>
        <name>Fe</name>
        <dbReference type="ChEBI" id="CHEBI:18248"/>
    </ligandPart>
</feature>
<feature type="signal peptide" evidence="16">
    <location>
        <begin position="1"/>
        <end position="21"/>
    </location>
</feature>
<dbReference type="GO" id="GO:0005506">
    <property type="term" value="F:iron ion binding"/>
    <property type="evidence" value="ECO:0007669"/>
    <property type="project" value="InterPro"/>
</dbReference>
<dbReference type="EMBL" id="GFDL01004221">
    <property type="protein sequence ID" value="JAV30824.1"/>
    <property type="molecule type" value="Transcribed_RNA"/>
</dbReference>
<evidence type="ECO:0000256" key="9">
    <source>
        <dbReference type="ARBA" id="ARBA00022848"/>
    </source>
</evidence>
<evidence type="ECO:0000313" key="17">
    <source>
        <dbReference type="EMBL" id="JAV30824.1"/>
    </source>
</evidence>
<sequence>MILILVFITIVILLWLDTVKPIYFPPGPGWVPWLGNTLLVRKLTRKYGGQHEIFDYLCQKYRSQIVGLRLGRELTVAIRGHALVKEALSNDAILGRPDNFFYRLRTLGQRKGLSFTDGELWEQHRPFISKSLRHVGYGKPQMEKIILQELEAVVRLIDEENPCIQPHQLLTTSSFNVLWTLVTGKRIERNEERPRKLLQTLRDRSGHFDLAGGVLNQVPWLRFLVPEWSGFNFMVDFNQQMASYFSEIVRQHFETYTDEKAADDLIYAYVKEVKEHSNDPDTSYTEFQITATVLDLFIAGGLNNSVVLDQLLLMMVVRPDIQAKLHETIDQLQDRVRWSDRDKLPYVQAVILEVQRFYPTIAFGGPRRALQDCTIGGYRIPKGTTLFPDLKSVHHEQEYWKDPEVFRPERFLDDNGKLHNTERVVPFSLGKRRCLGEVQAKTTVFLFFTGLLQQFEIILPDGAGTPSTEMTPGMMYMPKPFKVSFKRKRRAV</sequence>
<comment type="subcellular location">
    <subcellularLocation>
        <location evidence="4">Endoplasmic reticulum membrane</location>
        <topology evidence="4">Peripheral membrane protein</topology>
    </subcellularLocation>
    <subcellularLocation>
        <location evidence="3">Microsome membrane</location>
        <topology evidence="3">Peripheral membrane protein</topology>
    </subcellularLocation>
</comment>
<dbReference type="InterPro" id="IPR050182">
    <property type="entry name" value="Cytochrome_P450_fam2"/>
</dbReference>
<dbReference type="PANTHER" id="PTHR24300">
    <property type="entry name" value="CYTOCHROME P450 508A4-RELATED"/>
    <property type="match status" value="1"/>
</dbReference>
<reference evidence="17" key="1">
    <citation type="submission" date="2017-01" db="EMBL/GenBank/DDBJ databases">
        <title>A deep insight into the sialotranscriptome of adult male and female Cluex tarsalis mosquitoes.</title>
        <authorList>
            <person name="Ribeiro J.M."/>
            <person name="Moreira F."/>
            <person name="Bernard K.A."/>
            <person name="Calvo E."/>
        </authorList>
    </citation>
    <scope>NUCLEOTIDE SEQUENCE</scope>
    <source>
        <strain evidence="17">Kern County</strain>
        <tissue evidence="17">Salivary glands</tissue>
    </source>
</reference>
<keyword evidence="11 14" id="KW-0408">Iron</keyword>
<evidence type="ECO:0000256" key="4">
    <source>
        <dbReference type="ARBA" id="ARBA00004406"/>
    </source>
</evidence>
<keyword evidence="9" id="KW-0492">Microsome</keyword>
<dbReference type="InterPro" id="IPR002401">
    <property type="entry name" value="Cyt_P450_E_grp-I"/>
</dbReference>
<dbReference type="Pfam" id="PF00067">
    <property type="entry name" value="p450"/>
    <property type="match status" value="1"/>
</dbReference>
<dbReference type="InterPro" id="IPR017972">
    <property type="entry name" value="Cyt_P450_CS"/>
</dbReference>
<feature type="chain" id="PRO_5013270187" evidence="16">
    <location>
        <begin position="22"/>
        <end position="492"/>
    </location>
</feature>
<protein>
    <submittedName>
        <fullName evidence="17">Putative cytochrome p450</fullName>
    </submittedName>
</protein>
<keyword evidence="10 15" id="KW-0560">Oxidoreductase</keyword>
<keyword evidence="8" id="KW-0256">Endoplasmic reticulum</keyword>
<evidence type="ECO:0000256" key="15">
    <source>
        <dbReference type="RuleBase" id="RU000461"/>
    </source>
</evidence>
<dbReference type="SUPFAM" id="SSF48264">
    <property type="entry name" value="Cytochrome P450"/>
    <property type="match status" value="1"/>
</dbReference>
<dbReference type="InterPro" id="IPR036396">
    <property type="entry name" value="Cyt_P450_sf"/>
</dbReference>
<evidence type="ECO:0000256" key="12">
    <source>
        <dbReference type="ARBA" id="ARBA00023033"/>
    </source>
</evidence>
<dbReference type="PRINTS" id="PR00385">
    <property type="entry name" value="P450"/>
</dbReference>
<dbReference type="GO" id="GO:0008395">
    <property type="term" value="F:steroid hydroxylase activity"/>
    <property type="evidence" value="ECO:0007669"/>
    <property type="project" value="TreeGrafter"/>
</dbReference>
<dbReference type="GO" id="GO:0006082">
    <property type="term" value="P:organic acid metabolic process"/>
    <property type="evidence" value="ECO:0007669"/>
    <property type="project" value="TreeGrafter"/>
</dbReference>
<dbReference type="AlphaFoldDB" id="A0A1Q3FTA0"/>
<keyword evidence="13" id="KW-0472">Membrane</keyword>
<evidence type="ECO:0000256" key="16">
    <source>
        <dbReference type="SAM" id="SignalP"/>
    </source>
</evidence>